<keyword evidence="1" id="KW-1133">Transmembrane helix</keyword>
<evidence type="ECO:0000313" key="2">
    <source>
        <dbReference type="EMBL" id="EXX58620.1"/>
    </source>
</evidence>
<dbReference type="Proteomes" id="UP000022910">
    <property type="component" value="Unassembled WGS sequence"/>
</dbReference>
<dbReference type="EMBL" id="JEMT01026671">
    <property type="protein sequence ID" value="EXX58620.1"/>
    <property type="molecule type" value="Genomic_DNA"/>
</dbReference>
<accession>A0A015IWE0</accession>
<keyword evidence="1" id="KW-0472">Membrane</keyword>
<protein>
    <submittedName>
        <fullName evidence="2">Uncharacterized protein</fullName>
    </submittedName>
</protein>
<keyword evidence="1" id="KW-0812">Transmembrane</keyword>
<name>A0A015IWE0_RHIIW</name>
<reference evidence="2 3" key="1">
    <citation type="submission" date="2014-02" db="EMBL/GenBank/DDBJ databases">
        <title>Single nucleus genome sequencing reveals high similarity among nuclei of an endomycorrhizal fungus.</title>
        <authorList>
            <person name="Lin K."/>
            <person name="Geurts R."/>
            <person name="Zhang Z."/>
            <person name="Limpens E."/>
            <person name="Saunders D.G."/>
            <person name="Mu D."/>
            <person name="Pang E."/>
            <person name="Cao H."/>
            <person name="Cha H."/>
            <person name="Lin T."/>
            <person name="Zhou Q."/>
            <person name="Shang Y."/>
            <person name="Li Y."/>
            <person name="Ivanov S."/>
            <person name="Sharma T."/>
            <person name="Velzen R.V."/>
            <person name="Ruijter N.D."/>
            <person name="Aanen D.K."/>
            <person name="Win J."/>
            <person name="Kamoun S."/>
            <person name="Bisseling T."/>
            <person name="Huang S."/>
        </authorList>
    </citation>
    <scope>NUCLEOTIDE SEQUENCE [LARGE SCALE GENOMIC DNA]</scope>
    <source>
        <strain evidence="3">DAOM197198w</strain>
    </source>
</reference>
<organism evidence="2 3">
    <name type="scientific">Rhizophagus irregularis (strain DAOM 197198w)</name>
    <name type="common">Glomus intraradices</name>
    <dbReference type="NCBI Taxonomy" id="1432141"/>
    <lineage>
        <taxon>Eukaryota</taxon>
        <taxon>Fungi</taxon>
        <taxon>Fungi incertae sedis</taxon>
        <taxon>Mucoromycota</taxon>
        <taxon>Glomeromycotina</taxon>
        <taxon>Glomeromycetes</taxon>
        <taxon>Glomerales</taxon>
        <taxon>Glomeraceae</taxon>
        <taxon>Rhizophagus</taxon>
    </lineage>
</organism>
<evidence type="ECO:0000256" key="1">
    <source>
        <dbReference type="SAM" id="Phobius"/>
    </source>
</evidence>
<dbReference type="HOGENOM" id="CLU_2307585_0_0_1"/>
<gene>
    <name evidence="2" type="ORF">RirG_196280</name>
</gene>
<sequence>MSGSMVLLTDLPLESWISDNDNIDDYIIFQIILDLLLCLEKNMPVVTRMEMWPYETLYKEMVIFILLTLALQLCCNFSLIHVKHYSGLHRFGRIIGVINR</sequence>
<proteinExistence type="predicted"/>
<feature type="transmembrane region" description="Helical" evidence="1">
    <location>
        <begin position="61"/>
        <end position="80"/>
    </location>
</feature>
<dbReference type="AlphaFoldDB" id="A0A015IWE0"/>
<keyword evidence="3" id="KW-1185">Reference proteome</keyword>
<evidence type="ECO:0000313" key="3">
    <source>
        <dbReference type="Proteomes" id="UP000022910"/>
    </source>
</evidence>
<comment type="caution">
    <text evidence="2">The sequence shown here is derived from an EMBL/GenBank/DDBJ whole genome shotgun (WGS) entry which is preliminary data.</text>
</comment>